<dbReference type="GO" id="GO:0003677">
    <property type="term" value="F:DNA binding"/>
    <property type="evidence" value="ECO:0007669"/>
    <property type="project" value="UniProtKB-KW"/>
</dbReference>
<proteinExistence type="predicted"/>
<gene>
    <name evidence="1" type="ORF">OJ996_23620</name>
</gene>
<dbReference type="Gene3D" id="3.90.1150.30">
    <property type="match status" value="1"/>
</dbReference>
<accession>A0ABT3G9S4</accession>
<evidence type="ECO:0000313" key="1">
    <source>
        <dbReference type="EMBL" id="MCW1916597.1"/>
    </source>
</evidence>
<reference evidence="1" key="1">
    <citation type="submission" date="2022-10" db="EMBL/GenBank/DDBJ databases">
        <title>Luteolibacter sp. GHJ8, whole genome shotgun sequencing project.</title>
        <authorList>
            <person name="Zhao G."/>
            <person name="Shen L."/>
        </authorList>
    </citation>
    <scope>NUCLEOTIDE SEQUENCE</scope>
    <source>
        <strain evidence="1">GHJ8</strain>
    </source>
</reference>
<dbReference type="InterPro" id="IPR058532">
    <property type="entry name" value="YjbR/MT2646/Rv2570-like"/>
</dbReference>
<dbReference type="RefSeq" id="WP_264516177.1">
    <property type="nucleotide sequence ID" value="NZ_JAPDDR010000016.1"/>
</dbReference>
<dbReference type="Pfam" id="PF04237">
    <property type="entry name" value="YjbR"/>
    <property type="match status" value="1"/>
</dbReference>
<dbReference type="EMBL" id="JAPDDR010000016">
    <property type="protein sequence ID" value="MCW1916597.1"/>
    <property type="molecule type" value="Genomic_DNA"/>
</dbReference>
<dbReference type="InterPro" id="IPR038056">
    <property type="entry name" value="YjbR-like_sf"/>
</dbReference>
<sequence>MKLAAIRTHALALPEVTEEPHFDFSSFRVRGKIFATVPPDEEHLHVFLKEGSRIAALEQCCAFAEDLHWGKKVLGLRVSLPEANAAAVKKLLELAWQEKAPKTLAAQWRGNRLQS</sequence>
<evidence type="ECO:0000313" key="2">
    <source>
        <dbReference type="Proteomes" id="UP001165653"/>
    </source>
</evidence>
<name>A0ABT3G9S4_9BACT</name>
<organism evidence="1 2">
    <name type="scientific">Luteolibacter rhizosphaerae</name>
    <dbReference type="NCBI Taxonomy" id="2989719"/>
    <lineage>
        <taxon>Bacteria</taxon>
        <taxon>Pseudomonadati</taxon>
        <taxon>Verrucomicrobiota</taxon>
        <taxon>Verrucomicrobiia</taxon>
        <taxon>Verrucomicrobiales</taxon>
        <taxon>Verrucomicrobiaceae</taxon>
        <taxon>Luteolibacter</taxon>
    </lineage>
</organism>
<keyword evidence="1" id="KW-0238">DNA-binding</keyword>
<dbReference type="SUPFAM" id="SSF142906">
    <property type="entry name" value="YjbR-like"/>
    <property type="match status" value="1"/>
</dbReference>
<keyword evidence="2" id="KW-1185">Reference proteome</keyword>
<protein>
    <submittedName>
        <fullName evidence="1">MmcQ/YjbR family DNA-binding protein</fullName>
    </submittedName>
</protein>
<comment type="caution">
    <text evidence="1">The sequence shown here is derived from an EMBL/GenBank/DDBJ whole genome shotgun (WGS) entry which is preliminary data.</text>
</comment>
<dbReference type="Proteomes" id="UP001165653">
    <property type="component" value="Unassembled WGS sequence"/>
</dbReference>